<name>A0A387FZC8_9HYPH</name>
<gene>
    <name evidence="1" type="ORF">CCGE525_20950</name>
</gene>
<protein>
    <submittedName>
        <fullName evidence="1">Uncharacterized protein</fullName>
    </submittedName>
</protein>
<dbReference type="OrthoDB" id="9761532at2"/>
<organism evidence="1 2">
    <name type="scientific">Rhizobium jaguaris</name>
    <dbReference type="NCBI Taxonomy" id="1312183"/>
    <lineage>
        <taxon>Bacteria</taxon>
        <taxon>Pseudomonadati</taxon>
        <taxon>Pseudomonadota</taxon>
        <taxon>Alphaproteobacteria</taxon>
        <taxon>Hyphomicrobiales</taxon>
        <taxon>Rhizobiaceae</taxon>
        <taxon>Rhizobium/Agrobacterium group</taxon>
        <taxon>Rhizobium</taxon>
    </lineage>
</organism>
<evidence type="ECO:0000313" key="1">
    <source>
        <dbReference type="EMBL" id="AYG61012.1"/>
    </source>
</evidence>
<dbReference type="Proteomes" id="UP000282195">
    <property type="component" value="Chromosome"/>
</dbReference>
<dbReference type="EMBL" id="CP032694">
    <property type="protein sequence ID" value="AYG61012.1"/>
    <property type="molecule type" value="Genomic_DNA"/>
</dbReference>
<accession>A0A387FZC8</accession>
<sequence length="70" mass="7813">MPFELAVIIDCDSYPDAAGGACQPFRGMIRKGMKQFFRGGIIPADFAFKGLKKLLTPKRTREIVIHNNNT</sequence>
<proteinExistence type="predicted"/>
<dbReference type="KEGG" id="rjg:CCGE525_20950"/>
<dbReference type="AlphaFoldDB" id="A0A387FZC8"/>
<reference evidence="1 2" key="1">
    <citation type="submission" date="2018-10" db="EMBL/GenBank/DDBJ databases">
        <title>Rhizobium etli, R. leguminosarum and a new Rhizobium genospecies from Phaseolus dumosus.</title>
        <authorList>
            <person name="Ramirez-Puebla S.T."/>
            <person name="Rogel-Hernandez M.A."/>
            <person name="Guerrero G."/>
            <person name="Ormeno-Orrillo E."/>
            <person name="Martinez-Romero J.C."/>
            <person name="Negrete-Yankelevich S."/>
            <person name="Martinez-Romero E."/>
        </authorList>
    </citation>
    <scope>NUCLEOTIDE SEQUENCE [LARGE SCALE GENOMIC DNA]</scope>
    <source>
        <strain evidence="1 2">CCGE525</strain>
    </source>
</reference>
<keyword evidence="2" id="KW-1185">Reference proteome</keyword>
<evidence type="ECO:0000313" key="2">
    <source>
        <dbReference type="Proteomes" id="UP000282195"/>
    </source>
</evidence>